<comment type="similarity">
    <text evidence="1">Belongs to the UPF0489 family.</text>
</comment>
<dbReference type="OrthoDB" id="418142at2759"/>
<sequence>MNCFVQWTTWRKAPFGRLVPEMNDFVPVTELCSCSRNRTWDLFATESGADATAVSTEAISNARLNSKGFVLDIDLDYFSTWDPFWKGMYMKLQPWRVTLSNQFTCIFRPGSPNCERKAFCKLIERLKVADAHEDDAKRKLEWTQIANDLTLQYAEGVNAEENLLNFAKLLEKYRDDKAIRSEIWAAGPYLNLPHHESSQEEIARMVAELEQFLHTNALDVTNPPAIVTIAKSTGDQYLPPHQLDVVLSSVLQMLERVYGKLATKFVEYEPVEDAGTKREM</sequence>
<dbReference type="AlphaFoldDB" id="A0A9W6TRU4"/>
<evidence type="ECO:0000313" key="2">
    <source>
        <dbReference type="EMBL" id="GMF18613.1"/>
    </source>
</evidence>
<evidence type="ECO:0000313" key="3">
    <source>
        <dbReference type="Proteomes" id="UP001165083"/>
    </source>
</evidence>
<keyword evidence="3" id="KW-1185">Reference proteome</keyword>
<dbReference type="InterPro" id="IPR024131">
    <property type="entry name" value="UPF0489"/>
</dbReference>
<dbReference type="Proteomes" id="UP001165083">
    <property type="component" value="Unassembled WGS sequence"/>
</dbReference>
<evidence type="ECO:0000256" key="1">
    <source>
        <dbReference type="ARBA" id="ARBA00007099"/>
    </source>
</evidence>
<dbReference type="PANTHER" id="PTHR13225:SF3">
    <property type="entry name" value="UPF0489 PROTEIN C5ORF22"/>
    <property type="match status" value="1"/>
</dbReference>
<name>A0A9W6TRU4_9STRA</name>
<reference evidence="2" key="1">
    <citation type="submission" date="2023-04" db="EMBL/GenBank/DDBJ databases">
        <title>Phytophthora lilii NBRC 32176.</title>
        <authorList>
            <person name="Ichikawa N."/>
            <person name="Sato H."/>
            <person name="Tonouchi N."/>
        </authorList>
    </citation>
    <scope>NUCLEOTIDE SEQUENCE</scope>
    <source>
        <strain evidence="2">NBRC 32176</strain>
    </source>
</reference>
<organism evidence="2 3">
    <name type="scientific">Phytophthora lilii</name>
    <dbReference type="NCBI Taxonomy" id="2077276"/>
    <lineage>
        <taxon>Eukaryota</taxon>
        <taxon>Sar</taxon>
        <taxon>Stramenopiles</taxon>
        <taxon>Oomycota</taxon>
        <taxon>Peronosporomycetes</taxon>
        <taxon>Peronosporales</taxon>
        <taxon>Peronosporaceae</taxon>
        <taxon>Phytophthora</taxon>
    </lineage>
</organism>
<accession>A0A9W6TRU4</accession>
<proteinExistence type="inferred from homology"/>
<gene>
    <name evidence="2" type="ORF">Plil01_000698900</name>
</gene>
<dbReference type="EMBL" id="BSXW01000322">
    <property type="protein sequence ID" value="GMF18613.1"/>
    <property type="molecule type" value="Genomic_DNA"/>
</dbReference>
<dbReference type="PANTHER" id="PTHR13225">
    <property type="entry name" value="MISEXPRESSION SUPPRESSOR OF RAS 6"/>
    <property type="match status" value="1"/>
</dbReference>
<protein>
    <submittedName>
        <fullName evidence="2">Unnamed protein product</fullName>
    </submittedName>
</protein>
<comment type="caution">
    <text evidence="2">The sequence shown here is derived from an EMBL/GenBank/DDBJ whole genome shotgun (WGS) entry which is preliminary data.</text>
</comment>